<dbReference type="GO" id="GO:0016075">
    <property type="term" value="P:rRNA catabolic process"/>
    <property type="evidence" value="ECO:0007669"/>
    <property type="project" value="TreeGrafter"/>
</dbReference>
<dbReference type="GO" id="GO:0000287">
    <property type="term" value="F:magnesium ion binding"/>
    <property type="evidence" value="ECO:0007669"/>
    <property type="project" value="UniProtKB-UniRule"/>
</dbReference>
<evidence type="ECO:0000256" key="4">
    <source>
        <dbReference type="ARBA" id="ARBA00022801"/>
    </source>
</evidence>
<feature type="binding site" evidence="5">
    <location>
        <position position="5"/>
    </location>
    <ligand>
        <name>Mg(2+)</name>
        <dbReference type="ChEBI" id="CHEBI:18420"/>
    </ligand>
</feature>
<dbReference type="GO" id="GO:0004521">
    <property type="term" value="F:RNA endonuclease activity"/>
    <property type="evidence" value="ECO:0007669"/>
    <property type="project" value="InterPro"/>
</dbReference>
<keyword evidence="5" id="KW-0460">Magnesium</keyword>
<dbReference type="InterPro" id="IPR002716">
    <property type="entry name" value="PIN_dom"/>
</dbReference>
<dbReference type="GO" id="GO:0016787">
    <property type="term" value="F:hydrolase activity"/>
    <property type="evidence" value="ECO:0007669"/>
    <property type="project" value="UniProtKB-KW"/>
</dbReference>
<keyword evidence="5" id="KW-0800">Toxin</keyword>
<keyword evidence="3 5" id="KW-0479">Metal-binding</keyword>
<evidence type="ECO:0000313" key="8">
    <source>
        <dbReference type="Proteomes" id="UP000031549"/>
    </source>
</evidence>
<dbReference type="AlphaFoldDB" id="A0A846HB06"/>
<reference evidence="7 8" key="1">
    <citation type="journal article" date="2015" name="Genome Announc.">
        <title>Draft Genome Sequence of Cyanobacterium Hassallia byssoidea Strain VB512170, Isolated from Monuments in India.</title>
        <authorList>
            <person name="Singh D."/>
            <person name="Chandrababunaidu M.M."/>
            <person name="Panda A."/>
            <person name="Sen D."/>
            <person name="Bhattacharyya S."/>
            <person name="Adhikary S.P."/>
            <person name="Tripathy S."/>
        </authorList>
    </citation>
    <scope>NUCLEOTIDE SEQUENCE [LARGE SCALE GENOMIC DNA]</scope>
    <source>
        <strain evidence="7 8">VB512170</strain>
    </source>
</reference>
<keyword evidence="4 5" id="KW-0378">Hydrolase</keyword>
<comment type="function">
    <text evidence="5">Toxic component of a toxin-antitoxin (TA) system. An RNase.</text>
</comment>
<accession>A0A846HB06</accession>
<evidence type="ECO:0000313" key="7">
    <source>
        <dbReference type="EMBL" id="NEU73780.1"/>
    </source>
</evidence>
<comment type="similarity">
    <text evidence="5">Belongs to the PINc/VapC protein family.</text>
</comment>
<dbReference type="InterPro" id="IPR039018">
    <property type="entry name" value="VapC20-like"/>
</dbReference>
<dbReference type="PANTHER" id="PTHR42188">
    <property type="entry name" value="23S RRNA-SPECIFIC ENDONUCLEASE VAPC20"/>
    <property type="match status" value="1"/>
</dbReference>
<name>A0A846HB06_9CYAN</name>
<dbReference type="Proteomes" id="UP000031549">
    <property type="component" value="Unassembled WGS sequence"/>
</dbReference>
<gene>
    <name evidence="5" type="primary">vapC</name>
    <name evidence="7" type="ORF">PI95_014720</name>
</gene>
<comment type="caution">
    <text evidence="7">The sequence shown here is derived from an EMBL/GenBank/DDBJ whole genome shotgun (WGS) entry which is preliminary data.</text>
</comment>
<feature type="binding site" evidence="5">
    <location>
        <position position="99"/>
    </location>
    <ligand>
        <name>Mg(2+)</name>
        <dbReference type="ChEBI" id="CHEBI:18420"/>
    </ligand>
</feature>
<proteinExistence type="inferred from homology"/>
<evidence type="ECO:0000256" key="2">
    <source>
        <dbReference type="ARBA" id="ARBA00022722"/>
    </source>
</evidence>
<dbReference type="Pfam" id="PF01850">
    <property type="entry name" value="PIN"/>
    <property type="match status" value="1"/>
</dbReference>
<dbReference type="GO" id="GO:0090729">
    <property type="term" value="F:toxin activity"/>
    <property type="evidence" value="ECO:0007669"/>
    <property type="project" value="UniProtKB-KW"/>
</dbReference>
<dbReference type="RefSeq" id="WP_163518902.1">
    <property type="nucleotide sequence ID" value="NZ_JTCM02000028.1"/>
</dbReference>
<protein>
    <recommendedName>
        <fullName evidence="5">Ribonuclease VapC</fullName>
        <shortName evidence="5">RNase VapC</shortName>
        <ecNumber evidence="5">3.1.-.-</ecNumber>
    </recommendedName>
    <alternativeName>
        <fullName evidence="5">Toxin VapC</fullName>
    </alternativeName>
</protein>
<dbReference type="EMBL" id="JTCM02000028">
    <property type="protein sequence ID" value="NEU73780.1"/>
    <property type="molecule type" value="Genomic_DNA"/>
</dbReference>
<evidence type="ECO:0000256" key="5">
    <source>
        <dbReference type="HAMAP-Rule" id="MF_00265"/>
    </source>
</evidence>
<keyword evidence="1 5" id="KW-1277">Toxin-antitoxin system</keyword>
<dbReference type="InterPro" id="IPR029060">
    <property type="entry name" value="PIN-like_dom_sf"/>
</dbReference>
<dbReference type="SUPFAM" id="SSF88723">
    <property type="entry name" value="PIN domain-like"/>
    <property type="match status" value="1"/>
</dbReference>
<keyword evidence="2 5" id="KW-0540">Nuclease</keyword>
<dbReference type="InterPro" id="IPR022907">
    <property type="entry name" value="VapC_family"/>
</dbReference>
<dbReference type="PANTHER" id="PTHR42188:SF1">
    <property type="entry name" value="23S RRNA-SPECIFIC ENDONUCLEASE VAPC20"/>
    <property type="match status" value="1"/>
</dbReference>
<comment type="cofactor">
    <cofactor evidence="5">
        <name>Mg(2+)</name>
        <dbReference type="ChEBI" id="CHEBI:18420"/>
    </cofactor>
</comment>
<dbReference type="Gene3D" id="3.40.50.1010">
    <property type="entry name" value="5'-nuclease"/>
    <property type="match status" value="1"/>
</dbReference>
<dbReference type="HAMAP" id="MF_00265">
    <property type="entry name" value="VapC_Nob1"/>
    <property type="match status" value="1"/>
</dbReference>
<evidence type="ECO:0000256" key="1">
    <source>
        <dbReference type="ARBA" id="ARBA00022649"/>
    </source>
</evidence>
<evidence type="ECO:0000259" key="6">
    <source>
        <dbReference type="Pfam" id="PF01850"/>
    </source>
</evidence>
<organism evidence="7 8">
    <name type="scientific">Hassallia byssoidea VB512170</name>
    <dbReference type="NCBI Taxonomy" id="1304833"/>
    <lineage>
        <taxon>Bacteria</taxon>
        <taxon>Bacillati</taxon>
        <taxon>Cyanobacteriota</taxon>
        <taxon>Cyanophyceae</taxon>
        <taxon>Nostocales</taxon>
        <taxon>Tolypothrichaceae</taxon>
        <taxon>Hassallia</taxon>
    </lineage>
</organism>
<evidence type="ECO:0000256" key="3">
    <source>
        <dbReference type="ARBA" id="ARBA00022723"/>
    </source>
</evidence>
<keyword evidence="8" id="KW-1185">Reference proteome</keyword>
<feature type="domain" description="PIN" evidence="6">
    <location>
        <begin position="2"/>
        <end position="126"/>
    </location>
</feature>
<dbReference type="EC" id="3.1.-.-" evidence="5"/>
<sequence length="131" mass="15086">MIFVDTSAWFASIVPSDTDHQAASLWVNQNNQPLLTTDYIVDETLTLLRTRGEAFRAMSLGEAFFSGVLATIYYLSEEDIQQSWQIFRQFSDKNWSFTDCTSRVVMSKLNLTEAFTLDHHFRQFGFVNVVP</sequence>